<accession>A0A6J5RTZ0</accession>
<reference evidence="3" key="1">
    <citation type="submission" date="2020-05" db="EMBL/GenBank/DDBJ databases">
        <authorList>
            <person name="Chiriac C."/>
            <person name="Salcher M."/>
            <person name="Ghai R."/>
            <person name="Kavagutti S V."/>
        </authorList>
    </citation>
    <scope>NUCLEOTIDE SEQUENCE</scope>
</reference>
<organism evidence="3">
    <name type="scientific">uncultured Caudovirales phage</name>
    <dbReference type="NCBI Taxonomy" id="2100421"/>
    <lineage>
        <taxon>Viruses</taxon>
        <taxon>Duplodnaviria</taxon>
        <taxon>Heunggongvirae</taxon>
        <taxon>Uroviricota</taxon>
        <taxon>Caudoviricetes</taxon>
        <taxon>Peduoviridae</taxon>
        <taxon>Maltschvirus</taxon>
        <taxon>Maltschvirus maltsch</taxon>
    </lineage>
</organism>
<dbReference type="EMBL" id="LR796839">
    <property type="protein sequence ID" value="CAB4168910.1"/>
    <property type="molecule type" value="Genomic_DNA"/>
</dbReference>
<evidence type="ECO:0000313" key="3">
    <source>
        <dbReference type="EMBL" id="CAB4195394.1"/>
    </source>
</evidence>
<protein>
    <submittedName>
        <fullName evidence="3">Uncharacterized protein</fullName>
    </submittedName>
</protein>
<proteinExistence type="predicted"/>
<evidence type="ECO:0000313" key="2">
    <source>
        <dbReference type="EMBL" id="CAB4168910.1"/>
    </source>
</evidence>
<name>A0A6J5RTZ0_9CAUD</name>
<sequence>MKSDELTHPVHGAHSVPDGDADTPEVDKVFDMISDREQPDGGRWGDTPSKWSYEAILDLTDFARKLERERDEAQALFKTSCATSDHWFKRAQGLEAEHAAMQSDILNKSMQLQAAIKNGVKTQVALVDAVVLREKADAELAAQLAELTAISDALGTDEGHSSVDHILALRAELAAANKRALKFERIAVAYIQTYGPLTFYIGEGNG</sequence>
<dbReference type="EMBL" id="LR797237">
    <property type="protein sequence ID" value="CAB4195394.1"/>
    <property type="molecule type" value="Genomic_DNA"/>
</dbReference>
<dbReference type="EMBL" id="LR797507">
    <property type="protein sequence ID" value="CAB4221914.1"/>
    <property type="molecule type" value="Genomic_DNA"/>
</dbReference>
<gene>
    <name evidence="3" type="ORF">UFOVP1297_10</name>
    <name evidence="4" type="ORF">UFOVP1647_50</name>
    <name evidence="2" type="ORF">UFOVP891_4</name>
</gene>
<feature type="region of interest" description="Disordered" evidence="1">
    <location>
        <begin position="1"/>
        <end position="29"/>
    </location>
</feature>
<evidence type="ECO:0000313" key="4">
    <source>
        <dbReference type="EMBL" id="CAB4221914.1"/>
    </source>
</evidence>
<evidence type="ECO:0000256" key="1">
    <source>
        <dbReference type="SAM" id="MobiDB-lite"/>
    </source>
</evidence>